<dbReference type="GO" id="GO:0000166">
    <property type="term" value="F:nucleotide binding"/>
    <property type="evidence" value="ECO:0007669"/>
    <property type="project" value="UniProtKB-KW"/>
</dbReference>
<proteinExistence type="predicted"/>
<dbReference type="AlphaFoldDB" id="A0A841BLC5"/>
<evidence type="ECO:0000256" key="4">
    <source>
        <dbReference type="ARBA" id="ARBA00022741"/>
    </source>
</evidence>
<dbReference type="Pfam" id="PF18967">
    <property type="entry name" value="PycTM"/>
    <property type="match status" value="1"/>
</dbReference>
<evidence type="ECO:0000256" key="2">
    <source>
        <dbReference type="ARBA" id="ARBA00022475"/>
    </source>
</evidence>
<name>A0A841BLC5_9ACTN</name>
<evidence type="ECO:0000313" key="11">
    <source>
        <dbReference type="Proteomes" id="UP000587527"/>
    </source>
</evidence>
<evidence type="ECO:0000256" key="3">
    <source>
        <dbReference type="ARBA" id="ARBA00022692"/>
    </source>
</evidence>
<dbReference type="InterPro" id="IPR043760">
    <property type="entry name" value="PycTM_dom"/>
</dbReference>
<keyword evidence="3 8" id="KW-0812">Transmembrane</keyword>
<evidence type="ECO:0000259" key="9">
    <source>
        <dbReference type="Pfam" id="PF18967"/>
    </source>
</evidence>
<dbReference type="RefSeq" id="WP_184833899.1">
    <property type="nucleotide sequence ID" value="NZ_JACHMN010000002.1"/>
</dbReference>
<keyword evidence="11" id="KW-1185">Reference proteome</keyword>
<comment type="caution">
    <text evidence="10">The sequence shown here is derived from an EMBL/GenBank/DDBJ whole genome shotgun (WGS) entry which is preliminary data.</text>
</comment>
<evidence type="ECO:0000256" key="6">
    <source>
        <dbReference type="ARBA" id="ARBA00023118"/>
    </source>
</evidence>
<keyword evidence="4" id="KW-0547">Nucleotide-binding</keyword>
<keyword evidence="6" id="KW-0051">Antiviral defense</keyword>
<reference evidence="10 11" key="1">
    <citation type="submission" date="2020-08" db="EMBL/GenBank/DDBJ databases">
        <title>Sequencing the genomes of 1000 actinobacteria strains.</title>
        <authorList>
            <person name="Klenk H.-P."/>
        </authorList>
    </citation>
    <scope>NUCLEOTIDE SEQUENCE [LARGE SCALE GENOMIC DNA]</scope>
    <source>
        <strain evidence="10 11">DSM 45362</strain>
    </source>
</reference>
<evidence type="ECO:0000256" key="8">
    <source>
        <dbReference type="SAM" id="Phobius"/>
    </source>
</evidence>
<evidence type="ECO:0000256" key="7">
    <source>
        <dbReference type="ARBA" id="ARBA00023136"/>
    </source>
</evidence>
<keyword evidence="5 8" id="KW-1133">Transmembrane helix</keyword>
<feature type="transmembrane region" description="Helical" evidence="8">
    <location>
        <begin position="78"/>
        <end position="101"/>
    </location>
</feature>
<dbReference type="EMBL" id="JACHMN010000002">
    <property type="protein sequence ID" value="MBB5868168.1"/>
    <property type="molecule type" value="Genomic_DNA"/>
</dbReference>
<feature type="transmembrane region" description="Helical" evidence="8">
    <location>
        <begin position="51"/>
        <end position="72"/>
    </location>
</feature>
<evidence type="ECO:0000313" key="10">
    <source>
        <dbReference type="EMBL" id="MBB5868168.1"/>
    </source>
</evidence>
<gene>
    <name evidence="10" type="ORF">F4553_001547</name>
</gene>
<organism evidence="10 11">
    <name type="scientific">Allocatelliglobosispora scoriae</name>
    <dbReference type="NCBI Taxonomy" id="643052"/>
    <lineage>
        <taxon>Bacteria</taxon>
        <taxon>Bacillati</taxon>
        <taxon>Actinomycetota</taxon>
        <taxon>Actinomycetes</taxon>
        <taxon>Micromonosporales</taxon>
        <taxon>Micromonosporaceae</taxon>
        <taxon>Allocatelliglobosispora</taxon>
    </lineage>
</organism>
<dbReference type="GO" id="GO:0051607">
    <property type="term" value="P:defense response to virus"/>
    <property type="evidence" value="ECO:0007669"/>
    <property type="project" value="UniProtKB-KW"/>
</dbReference>
<evidence type="ECO:0000256" key="5">
    <source>
        <dbReference type="ARBA" id="ARBA00022989"/>
    </source>
</evidence>
<keyword evidence="7 8" id="KW-0472">Membrane</keyword>
<dbReference type="GO" id="GO:0005886">
    <property type="term" value="C:plasma membrane"/>
    <property type="evidence" value="ECO:0007669"/>
    <property type="project" value="UniProtKB-SubCell"/>
</dbReference>
<dbReference type="Proteomes" id="UP000587527">
    <property type="component" value="Unassembled WGS sequence"/>
</dbReference>
<feature type="domain" description="Pycsar effector protein" evidence="9">
    <location>
        <begin position="33"/>
        <end position="188"/>
    </location>
</feature>
<sequence>MTADPDLYAEPSIPGQPFRDAAVRSSLPNTMDAWEALKLVSEWVKHAETKAGIILGASGVLGGALYTLATLQRSPGPAFIIALAVCVALVLIAAFSASMALRPRLRSMQKSVNLLYYAHIAQGFRGRPDRYTEAFTTLVADPSALATAIASQIWSISQVAHQKYRWNSIGMVALLGALAAIAVAALVAVSSNLAWHP</sequence>
<accession>A0A841BLC5</accession>
<comment type="subcellular location">
    <subcellularLocation>
        <location evidence="1">Cell membrane</location>
    </subcellularLocation>
</comment>
<evidence type="ECO:0000256" key="1">
    <source>
        <dbReference type="ARBA" id="ARBA00004236"/>
    </source>
</evidence>
<keyword evidence="2" id="KW-1003">Cell membrane</keyword>
<protein>
    <recommendedName>
        <fullName evidence="9">Pycsar effector protein domain-containing protein</fullName>
    </recommendedName>
</protein>
<feature type="transmembrane region" description="Helical" evidence="8">
    <location>
        <begin position="172"/>
        <end position="195"/>
    </location>
</feature>